<dbReference type="PANTHER" id="PTHR13832">
    <property type="entry name" value="PROTEIN PHOSPHATASE 2C"/>
    <property type="match status" value="1"/>
</dbReference>
<dbReference type="InParanoid" id="D8RVB7"/>
<feature type="domain" description="PPM-type phosphatase" evidence="10">
    <location>
        <begin position="1"/>
        <end position="254"/>
    </location>
</feature>
<evidence type="ECO:0000256" key="1">
    <source>
        <dbReference type="ARBA" id="ARBA00001936"/>
    </source>
</evidence>
<comment type="cofactor">
    <cofactor evidence="1">
        <name>Mn(2+)</name>
        <dbReference type="ChEBI" id="CHEBI:29035"/>
    </cofactor>
</comment>
<evidence type="ECO:0000313" key="11">
    <source>
        <dbReference type="EMBL" id="EFJ23748.1"/>
    </source>
</evidence>
<dbReference type="SMART" id="SM00332">
    <property type="entry name" value="PP2Cc"/>
    <property type="match status" value="1"/>
</dbReference>
<dbReference type="GO" id="GO:0046872">
    <property type="term" value="F:metal ion binding"/>
    <property type="evidence" value="ECO:0007669"/>
    <property type="project" value="UniProtKB-KW"/>
</dbReference>
<evidence type="ECO:0000256" key="6">
    <source>
        <dbReference type="ARBA" id="ARBA00022842"/>
    </source>
</evidence>
<proteinExistence type="inferred from homology"/>
<evidence type="ECO:0000256" key="5">
    <source>
        <dbReference type="ARBA" id="ARBA00022801"/>
    </source>
</evidence>
<keyword evidence="8" id="KW-0464">Manganese</keyword>
<evidence type="ECO:0000313" key="12">
    <source>
        <dbReference type="Proteomes" id="UP000001514"/>
    </source>
</evidence>
<dbReference type="InterPro" id="IPR036457">
    <property type="entry name" value="PPM-type-like_dom_sf"/>
</dbReference>
<dbReference type="CDD" id="cd00143">
    <property type="entry name" value="PP2Cc"/>
    <property type="match status" value="1"/>
</dbReference>
<dbReference type="PROSITE" id="PS01032">
    <property type="entry name" value="PPM_1"/>
    <property type="match status" value="1"/>
</dbReference>
<dbReference type="SUPFAM" id="SSF81606">
    <property type="entry name" value="PP2C-like"/>
    <property type="match status" value="1"/>
</dbReference>
<dbReference type="Pfam" id="PF00481">
    <property type="entry name" value="PP2C"/>
    <property type="match status" value="1"/>
</dbReference>
<dbReference type="InterPro" id="IPR015655">
    <property type="entry name" value="PP2C"/>
</dbReference>
<dbReference type="eggNOG" id="KOG0698">
    <property type="taxonomic scope" value="Eukaryota"/>
</dbReference>
<evidence type="ECO:0000259" key="10">
    <source>
        <dbReference type="PROSITE" id="PS51746"/>
    </source>
</evidence>
<dbReference type="GO" id="GO:0004722">
    <property type="term" value="F:protein serine/threonine phosphatase activity"/>
    <property type="evidence" value="ECO:0000318"/>
    <property type="project" value="GO_Central"/>
</dbReference>
<evidence type="ECO:0000256" key="3">
    <source>
        <dbReference type="ARBA" id="ARBA00013081"/>
    </source>
</evidence>
<evidence type="ECO:0000256" key="4">
    <source>
        <dbReference type="ARBA" id="ARBA00022723"/>
    </source>
</evidence>
<dbReference type="Gramene" id="EFJ23748">
    <property type="protein sequence ID" value="EFJ23748"/>
    <property type="gene ID" value="SELMODRAFT_415193"/>
</dbReference>
<dbReference type="EC" id="3.1.3.16" evidence="3"/>
<dbReference type="EMBL" id="GL377591">
    <property type="protein sequence ID" value="EFJ23748.1"/>
    <property type="molecule type" value="Genomic_DNA"/>
</dbReference>
<dbReference type="HOGENOM" id="CLU_541220_0_0_1"/>
<dbReference type="STRING" id="88036.D8RVB7"/>
<organism evidence="12">
    <name type="scientific">Selaginella moellendorffii</name>
    <name type="common">Spikemoss</name>
    <dbReference type="NCBI Taxonomy" id="88036"/>
    <lineage>
        <taxon>Eukaryota</taxon>
        <taxon>Viridiplantae</taxon>
        <taxon>Streptophyta</taxon>
        <taxon>Embryophyta</taxon>
        <taxon>Tracheophyta</taxon>
        <taxon>Lycopodiopsida</taxon>
        <taxon>Selaginellales</taxon>
        <taxon>Selaginellaceae</taxon>
        <taxon>Selaginella</taxon>
    </lineage>
</organism>
<dbReference type="GO" id="GO:0007165">
    <property type="term" value="P:signal transduction"/>
    <property type="evidence" value="ECO:0000318"/>
    <property type="project" value="GO_Central"/>
</dbReference>
<comment type="cofactor">
    <cofactor evidence="2">
        <name>Mg(2+)</name>
        <dbReference type="ChEBI" id="CHEBI:18420"/>
    </cofactor>
</comment>
<dbReference type="Gene3D" id="3.60.40.10">
    <property type="entry name" value="PPM-type phosphatase domain"/>
    <property type="match status" value="1"/>
</dbReference>
<gene>
    <name evidence="11" type="ORF">SELMODRAFT_415193</name>
</gene>
<comment type="similarity">
    <text evidence="9">Belongs to the PP2C family.</text>
</comment>
<keyword evidence="5 9" id="KW-0378">Hydrolase</keyword>
<keyword evidence="4" id="KW-0479">Metal-binding</keyword>
<sequence length="504" mass="56651">MEDYCSYLDLEHSLLAGVFDGHGGDQIARFCSENFLPHVAGKLEEMGEDDHCYREALHDAFLEMDDKCLKECEYTKLDDKGYEIVSGSTAVVALVQPREKILTVASVGDSRAILSWNKMAVDLAIAHEPEIPEEQSRIEAAGGKIQPNGSVTGKDERGMLAMSRSIGDFDFKLDPELALDEQIVIAVPEVVEEELKGDEDFLVLSSDGIWMDSQQVVDLVGGMMGRKVPLGEICQKLIEKADSDDNMTVVIVDLAKLKQRQATRLCLSETKKDEEQGRHRGMSRAYLALFFLARLLLEIRNAESQCAELQKYVELSQACDFYFDGYHHLPPILELKNNESLTPSISTRDGKKVLRIGEIARCKAYFAASFTFVGVGGTGDCHNQFRINKNNQVELAHFGQQQGALVDPLQASAIILFLDQLELEDGTCLTDGDHDTKYIESRRCVSFLTMPHLHAEVAAPVVVMKEFVLFREKIMLEFIQTMRKIQMNLRQMIQERLLQQLPTY</sequence>
<dbReference type="AlphaFoldDB" id="D8RVB7"/>
<evidence type="ECO:0000256" key="8">
    <source>
        <dbReference type="ARBA" id="ARBA00023211"/>
    </source>
</evidence>
<keyword evidence="12" id="KW-1185">Reference proteome</keyword>
<dbReference type="PANTHER" id="PTHR13832:SF840">
    <property type="entry name" value="PROTEIN PHOSPHATASE 2C 60-RELATED"/>
    <property type="match status" value="1"/>
</dbReference>
<evidence type="ECO:0000256" key="7">
    <source>
        <dbReference type="ARBA" id="ARBA00022912"/>
    </source>
</evidence>
<dbReference type="Proteomes" id="UP000001514">
    <property type="component" value="Unassembled WGS sequence"/>
</dbReference>
<protein>
    <recommendedName>
        <fullName evidence="3">protein-serine/threonine phosphatase</fullName>
        <ecNumber evidence="3">3.1.3.16</ecNumber>
    </recommendedName>
</protein>
<accession>D8RVB7</accession>
<dbReference type="InterPro" id="IPR001932">
    <property type="entry name" value="PPM-type_phosphatase-like_dom"/>
</dbReference>
<keyword evidence="6" id="KW-0460">Magnesium</keyword>
<evidence type="ECO:0000256" key="2">
    <source>
        <dbReference type="ARBA" id="ARBA00001946"/>
    </source>
</evidence>
<reference evidence="11 12" key="1">
    <citation type="journal article" date="2011" name="Science">
        <title>The Selaginella genome identifies genetic changes associated with the evolution of vascular plants.</title>
        <authorList>
            <person name="Banks J.A."/>
            <person name="Nishiyama T."/>
            <person name="Hasebe M."/>
            <person name="Bowman J.L."/>
            <person name="Gribskov M."/>
            <person name="dePamphilis C."/>
            <person name="Albert V.A."/>
            <person name="Aono N."/>
            <person name="Aoyama T."/>
            <person name="Ambrose B.A."/>
            <person name="Ashton N.W."/>
            <person name="Axtell M.J."/>
            <person name="Barker E."/>
            <person name="Barker M.S."/>
            <person name="Bennetzen J.L."/>
            <person name="Bonawitz N.D."/>
            <person name="Chapple C."/>
            <person name="Cheng C."/>
            <person name="Correa L.G."/>
            <person name="Dacre M."/>
            <person name="DeBarry J."/>
            <person name="Dreyer I."/>
            <person name="Elias M."/>
            <person name="Engstrom E.M."/>
            <person name="Estelle M."/>
            <person name="Feng L."/>
            <person name="Finet C."/>
            <person name="Floyd S.K."/>
            <person name="Frommer W.B."/>
            <person name="Fujita T."/>
            <person name="Gramzow L."/>
            <person name="Gutensohn M."/>
            <person name="Harholt J."/>
            <person name="Hattori M."/>
            <person name="Heyl A."/>
            <person name="Hirai T."/>
            <person name="Hiwatashi Y."/>
            <person name="Ishikawa M."/>
            <person name="Iwata M."/>
            <person name="Karol K.G."/>
            <person name="Koehler B."/>
            <person name="Kolukisaoglu U."/>
            <person name="Kubo M."/>
            <person name="Kurata T."/>
            <person name="Lalonde S."/>
            <person name="Li K."/>
            <person name="Li Y."/>
            <person name="Litt A."/>
            <person name="Lyons E."/>
            <person name="Manning G."/>
            <person name="Maruyama T."/>
            <person name="Michael T.P."/>
            <person name="Mikami K."/>
            <person name="Miyazaki S."/>
            <person name="Morinaga S."/>
            <person name="Murata T."/>
            <person name="Mueller-Roeber B."/>
            <person name="Nelson D.R."/>
            <person name="Obara M."/>
            <person name="Oguri Y."/>
            <person name="Olmstead R.G."/>
            <person name="Onodera N."/>
            <person name="Petersen B.L."/>
            <person name="Pils B."/>
            <person name="Prigge M."/>
            <person name="Rensing S.A."/>
            <person name="Riano-Pachon D.M."/>
            <person name="Roberts A.W."/>
            <person name="Sato Y."/>
            <person name="Scheller H.V."/>
            <person name="Schulz B."/>
            <person name="Schulz C."/>
            <person name="Shakirov E.V."/>
            <person name="Shibagaki N."/>
            <person name="Shinohara N."/>
            <person name="Shippen D.E."/>
            <person name="Soerensen I."/>
            <person name="Sotooka R."/>
            <person name="Sugimoto N."/>
            <person name="Sugita M."/>
            <person name="Sumikawa N."/>
            <person name="Tanurdzic M."/>
            <person name="Theissen G."/>
            <person name="Ulvskov P."/>
            <person name="Wakazuki S."/>
            <person name="Weng J.K."/>
            <person name="Willats W.W."/>
            <person name="Wipf D."/>
            <person name="Wolf P.G."/>
            <person name="Yang L."/>
            <person name="Zimmer A.D."/>
            <person name="Zhu Q."/>
            <person name="Mitros T."/>
            <person name="Hellsten U."/>
            <person name="Loque D."/>
            <person name="Otillar R."/>
            <person name="Salamov A."/>
            <person name="Schmutz J."/>
            <person name="Shapiro H."/>
            <person name="Lindquist E."/>
            <person name="Lucas S."/>
            <person name="Rokhsar D."/>
            <person name="Grigoriev I.V."/>
        </authorList>
    </citation>
    <scope>NUCLEOTIDE SEQUENCE [LARGE SCALE GENOMIC DNA]</scope>
</reference>
<dbReference type="PROSITE" id="PS51746">
    <property type="entry name" value="PPM_2"/>
    <property type="match status" value="1"/>
</dbReference>
<evidence type="ECO:0000256" key="9">
    <source>
        <dbReference type="RuleBase" id="RU003465"/>
    </source>
</evidence>
<name>D8RVB7_SELML</name>
<dbReference type="KEGG" id="smo:SELMODRAFT_415193"/>
<keyword evidence="7 9" id="KW-0904">Protein phosphatase</keyword>
<dbReference type="InterPro" id="IPR000222">
    <property type="entry name" value="PP2C_BS"/>
</dbReference>